<dbReference type="RefSeq" id="WP_105741532.1">
    <property type="nucleotide sequence ID" value="NZ_PVBR01000005.1"/>
</dbReference>
<name>A0A2S9ITU5_9HYPH</name>
<evidence type="ECO:0008006" key="3">
    <source>
        <dbReference type="Google" id="ProtNLM"/>
    </source>
</evidence>
<protein>
    <recommendedName>
        <fullName evidence="3">17 kDa surface antigen</fullName>
    </recommendedName>
</protein>
<dbReference type="PROSITE" id="PS51257">
    <property type="entry name" value="PROKAR_LIPOPROTEIN"/>
    <property type="match status" value="1"/>
</dbReference>
<organism evidence="1 2">
    <name type="scientific">Phyllobacterium phragmitis</name>
    <dbReference type="NCBI Taxonomy" id="2670329"/>
    <lineage>
        <taxon>Bacteria</taxon>
        <taxon>Pseudomonadati</taxon>
        <taxon>Pseudomonadota</taxon>
        <taxon>Alphaproteobacteria</taxon>
        <taxon>Hyphomicrobiales</taxon>
        <taxon>Phyllobacteriaceae</taxon>
        <taxon>Phyllobacterium</taxon>
    </lineage>
</organism>
<gene>
    <name evidence="1" type="ORF">C5748_08650</name>
</gene>
<accession>A0A2S9ITU5</accession>
<proteinExistence type="predicted"/>
<evidence type="ECO:0000313" key="2">
    <source>
        <dbReference type="Proteomes" id="UP000239434"/>
    </source>
</evidence>
<comment type="caution">
    <text evidence="1">The sequence shown here is derived from an EMBL/GenBank/DDBJ whole genome shotgun (WGS) entry which is preliminary data.</text>
</comment>
<dbReference type="AlphaFoldDB" id="A0A2S9ITU5"/>
<evidence type="ECO:0000313" key="1">
    <source>
        <dbReference type="EMBL" id="PRD43910.1"/>
    </source>
</evidence>
<dbReference type="Proteomes" id="UP000239434">
    <property type="component" value="Unassembled WGS sequence"/>
</dbReference>
<dbReference type="EMBL" id="PVBR01000005">
    <property type="protein sequence ID" value="PRD43910.1"/>
    <property type="molecule type" value="Genomic_DNA"/>
</dbReference>
<keyword evidence="2" id="KW-1185">Reference proteome</keyword>
<sequence>MNKRLSMIVVSGLLALSVAGCTTGDQRTAGYGVGGAALGGLAGGALGGTRGALGGAALGGLAGVLIGSAQSRNGVEYCRYREPNGRVYEAPCR</sequence>
<reference evidence="1 2" key="1">
    <citation type="submission" date="2018-02" db="EMBL/GenBank/DDBJ databases">
        <title>The draft genome of Phyllobacterium sp. 1N-3.</title>
        <authorList>
            <person name="Liu L."/>
            <person name="Li L."/>
            <person name="Zhang X."/>
            <person name="Wang T."/>
            <person name="Liang L."/>
        </authorList>
    </citation>
    <scope>NUCLEOTIDE SEQUENCE [LARGE SCALE GENOMIC DNA]</scope>
    <source>
        <strain evidence="1 2">1N-3</strain>
    </source>
</reference>